<dbReference type="InterPro" id="IPR036192">
    <property type="entry name" value="Cell_div_ZapA-like_sf"/>
</dbReference>
<gene>
    <name evidence="2" type="ORF">SAMN05216180_2134</name>
</gene>
<dbReference type="EMBL" id="FOCG01000002">
    <property type="protein sequence ID" value="SEM94531.1"/>
    <property type="molecule type" value="Genomic_DNA"/>
</dbReference>
<evidence type="ECO:0000313" key="3">
    <source>
        <dbReference type="Proteomes" id="UP000199158"/>
    </source>
</evidence>
<dbReference type="InterPro" id="IPR053712">
    <property type="entry name" value="Bac_CellDiv_Activator"/>
</dbReference>
<dbReference type="STRING" id="474960.SAMN05216180_2134"/>
<name>A0A1H8CGW7_9FIRM</name>
<evidence type="ECO:0000313" key="2">
    <source>
        <dbReference type="EMBL" id="SEM94531.1"/>
    </source>
</evidence>
<dbReference type="Pfam" id="PF05164">
    <property type="entry name" value="ZapA"/>
    <property type="match status" value="1"/>
</dbReference>
<accession>A0A1H8CGW7</accession>
<keyword evidence="2" id="KW-0131">Cell cycle</keyword>
<feature type="coiled-coil region" evidence="1">
    <location>
        <begin position="65"/>
        <end position="113"/>
    </location>
</feature>
<protein>
    <submittedName>
        <fullName evidence="2">Cell division protein ZapA</fullName>
    </submittedName>
</protein>
<evidence type="ECO:0000256" key="1">
    <source>
        <dbReference type="SAM" id="Coils"/>
    </source>
</evidence>
<organism evidence="2 3">
    <name type="scientific">Hydrogenoanaerobacterium saccharovorans</name>
    <dbReference type="NCBI Taxonomy" id="474960"/>
    <lineage>
        <taxon>Bacteria</taxon>
        <taxon>Bacillati</taxon>
        <taxon>Bacillota</taxon>
        <taxon>Clostridia</taxon>
        <taxon>Eubacteriales</taxon>
        <taxon>Oscillospiraceae</taxon>
        <taxon>Hydrogenoanaerobacterium</taxon>
    </lineage>
</organism>
<reference evidence="2 3" key="1">
    <citation type="submission" date="2016-10" db="EMBL/GenBank/DDBJ databases">
        <authorList>
            <person name="de Groot N.N."/>
        </authorList>
    </citation>
    <scope>NUCLEOTIDE SEQUENCE [LARGE SCALE GENOMIC DNA]</scope>
    <source>
        <strain evidence="2 3">CGMCC 1.5070</strain>
    </source>
</reference>
<dbReference type="GO" id="GO:0051301">
    <property type="term" value="P:cell division"/>
    <property type="evidence" value="ECO:0007669"/>
    <property type="project" value="UniProtKB-KW"/>
</dbReference>
<keyword evidence="3" id="KW-1185">Reference proteome</keyword>
<dbReference type="InterPro" id="IPR007838">
    <property type="entry name" value="Cell_div_ZapA-like"/>
</dbReference>
<dbReference type="RefSeq" id="WP_092754814.1">
    <property type="nucleotide sequence ID" value="NZ_FOCG01000002.1"/>
</dbReference>
<sequence length="116" mass="13308">MDTINRVRIEIYGAKFIITSKKDEKYIKELGNTIDASVKELMDSAQNLTFNEALALTALNFLDAYKEAEQNSDHLRGQINSYLEDAGRARIEADEAKREIARLKRELEMVKRGQNE</sequence>
<proteinExistence type="predicted"/>
<dbReference type="OrthoDB" id="1853081at2"/>
<dbReference type="SUPFAM" id="SSF102829">
    <property type="entry name" value="Cell division protein ZapA-like"/>
    <property type="match status" value="1"/>
</dbReference>
<dbReference type="AlphaFoldDB" id="A0A1H8CGW7"/>
<dbReference type="Proteomes" id="UP000199158">
    <property type="component" value="Unassembled WGS sequence"/>
</dbReference>
<dbReference type="Gene3D" id="6.10.250.790">
    <property type="match status" value="1"/>
</dbReference>
<keyword evidence="2" id="KW-0132">Cell division</keyword>
<keyword evidence="1" id="KW-0175">Coiled coil</keyword>